<proteinExistence type="predicted"/>
<keyword evidence="2" id="KW-1185">Reference proteome</keyword>
<name>A0ABD2QKW2_9PLAT</name>
<accession>A0ABD2QKW2</accession>
<comment type="caution">
    <text evidence="1">The sequence shown here is derived from an EMBL/GenBank/DDBJ whole genome shotgun (WGS) entry which is preliminary data.</text>
</comment>
<evidence type="ECO:0000313" key="2">
    <source>
        <dbReference type="Proteomes" id="UP001626550"/>
    </source>
</evidence>
<sequence length="119" mass="13951">MRIIYYWGMDFLAHVGAVLQCSKNELGVNMHGYFSPSHFTRFKDLFEDPHCNNVSKAIKVKYQLEIKTLTDYKQPRLYAILLALRERAKEIVDEMREAGLIRKGPATYVLYIMKTARFD</sequence>
<dbReference type="Proteomes" id="UP001626550">
    <property type="component" value="Unassembled WGS sequence"/>
</dbReference>
<reference evidence="1 2" key="1">
    <citation type="submission" date="2024-11" db="EMBL/GenBank/DDBJ databases">
        <title>Adaptive evolution of stress response genes in parasites aligns with host niche diversity.</title>
        <authorList>
            <person name="Hahn C."/>
            <person name="Resl P."/>
        </authorList>
    </citation>
    <scope>NUCLEOTIDE SEQUENCE [LARGE SCALE GENOMIC DNA]</scope>
    <source>
        <strain evidence="1">EGGRZ-B1_66</strain>
        <tissue evidence="1">Body</tissue>
    </source>
</reference>
<gene>
    <name evidence="1" type="ORF">Ciccas_001151</name>
</gene>
<dbReference type="EMBL" id="JBJKFK010000071">
    <property type="protein sequence ID" value="KAL3320183.1"/>
    <property type="molecule type" value="Genomic_DNA"/>
</dbReference>
<organism evidence="1 2">
    <name type="scientific">Cichlidogyrus casuarinus</name>
    <dbReference type="NCBI Taxonomy" id="1844966"/>
    <lineage>
        <taxon>Eukaryota</taxon>
        <taxon>Metazoa</taxon>
        <taxon>Spiralia</taxon>
        <taxon>Lophotrochozoa</taxon>
        <taxon>Platyhelminthes</taxon>
        <taxon>Monogenea</taxon>
        <taxon>Monopisthocotylea</taxon>
        <taxon>Dactylogyridea</taxon>
        <taxon>Ancyrocephalidae</taxon>
        <taxon>Cichlidogyrus</taxon>
    </lineage>
</organism>
<dbReference type="AlphaFoldDB" id="A0ABD2QKW2"/>
<protein>
    <recommendedName>
        <fullName evidence="3">DNA-directed DNA polymerase</fullName>
    </recommendedName>
</protein>
<evidence type="ECO:0008006" key="3">
    <source>
        <dbReference type="Google" id="ProtNLM"/>
    </source>
</evidence>
<evidence type="ECO:0000313" key="1">
    <source>
        <dbReference type="EMBL" id="KAL3320183.1"/>
    </source>
</evidence>